<feature type="domain" description="Amine oxidase" evidence="1">
    <location>
        <begin position="2"/>
        <end position="172"/>
    </location>
</feature>
<evidence type="ECO:0000259" key="1">
    <source>
        <dbReference type="Pfam" id="PF01593"/>
    </source>
</evidence>
<dbReference type="EMBL" id="CAEZWE010000073">
    <property type="protein sequence ID" value="CAB4661464.1"/>
    <property type="molecule type" value="Genomic_DNA"/>
</dbReference>
<reference evidence="2" key="1">
    <citation type="submission" date="2020-05" db="EMBL/GenBank/DDBJ databases">
        <authorList>
            <person name="Chiriac C."/>
            <person name="Salcher M."/>
            <person name="Ghai R."/>
            <person name="Kavagutti S V."/>
        </authorList>
    </citation>
    <scope>NUCLEOTIDE SEQUENCE</scope>
</reference>
<gene>
    <name evidence="2" type="ORF">UFOPK2169_01441</name>
</gene>
<protein>
    <submittedName>
        <fullName evidence="2">Unannotated protein</fullName>
    </submittedName>
</protein>
<dbReference type="Pfam" id="PF01593">
    <property type="entry name" value="Amino_oxidase"/>
    <property type="match status" value="1"/>
</dbReference>
<sequence>MHLTDGRHIEADTIIVATEGPVASKLLGLPEVPSRAAGCVYFSAPVAPINGSYIVLDGKGEGPVLNVAVMSHISSHYSPKGTHLIAAAMPGKAEGDLESLARTQLRGWWGAQVDQWTHLRTYRIAHGQPGQNPPFSPKKKLSLGDGLFVCGDHRDTGSIQGAMFSGRRCAEMVSEQVTIPA</sequence>
<organism evidence="2">
    <name type="scientific">freshwater metagenome</name>
    <dbReference type="NCBI Taxonomy" id="449393"/>
    <lineage>
        <taxon>unclassified sequences</taxon>
        <taxon>metagenomes</taxon>
        <taxon>ecological metagenomes</taxon>
    </lineage>
</organism>
<proteinExistence type="predicted"/>
<dbReference type="PANTHER" id="PTHR42841">
    <property type="entry name" value="AMINE OXIDASE"/>
    <property type="match status" value="1"/>
</dbReference>
<dbReference type="GO" id="GO:0016491">
    <property type="term" value="F:oxidoreductase activity"/>
    <property type="evidence" value="ECO:0007669"/>
    <property type="project" value="InterPro"/>
</dbReference>
<dbReference type="InterPro" id="IPR002937">
    <property type="entry name" value="Amino_oxidase"/>
</dbReference>
<dbReference type="AlphaFoldDB" id="A0A6J6LLP2"/>
<dbReference type="InterPro" id="IPR036188">
    <property type="entry name" value="FAD/NAD-bd_sf"/>
</dbReference>
<accession>A0A6J6LLP2</accession>
<evidence type="ECO:0000313" key="2">
    <source>
        <dbReference type="EMBL" id="CAB4661464.1"/>
    </source>
</evidence>
<dbReference type="SUPFAM" id="SSF51905">
    <property type="entry name" value="FAD/NAD(P)-binding domain"/>
    <property type="match status" value="1"/>
</dbReference>
<name>A0A6J6LLP2_9ZZZZ</name>